<sequence length="438" mass="49127">MSSKDSLFGAKLDLVPGVQNQHVSVDKDGKNVVDLSFVEEPLGLPGLEGYGWPQLEFGEKIGPDLRYEIKRKLGWGMHSSTWLAYDTWRVEILFLFSKSVNDYVAIKASKGFSTELSRRGRTWESEALQRVAGSNNHCLLLLNEFMHPGKGSSGDHSCFVTPVYGGDVKTLWAQHENFPLPLAKRMLLHTLRGIAHAHSKGVIHTDLKRDNIFFTSPLSRQDIDAILSSDPSRRNPPEASLDGIVSSAVTQPLPVPSLDDAMKCKYLIADFGNAQLSNKPKEDEITAAPLRAPEVLLHGSWNEKVDIWAFGCLIFEFVVGRSLFRHEGYKDPNTDIILDEIAYHLYQMACYLCKVDFPAEVLQHSRLASLYFETDCTFTHSLPLQLFPIRGQINSTKKFSPEDVKSTNKIVKRCLELNPADRPTAAELLNDPWFLGVE</sequence>
<dbReference type="EMBL" id="MU795305">
    <property type="protein sequence ID" value="KAJ3807445.1"/>
    <property type="molecule type" value="Genomic_DNA"/>
</dbReference>
<protein>
    <submittedName>
        <fullName evidence="1">Kinase-like protein</fullName>
    </submittedName>
</protein>
<proteinExistence type="predicted"/>
<dbReference type="Proteomes" id="UP001163835">
    <property type="component" value="Unassembled WGS sequence"/>
</dbReference>
<organism evidence="1 2">
    <name type="scientific">Lentinula aff. lateritia</name>
    <dbReference type="NCBI Taxonomy" id="2804960"/>
    <lineage>
        <taxon>Eukaryota</taxon>
        <taxon>Fungi</taxon>
        <taxon>Dikarya</taxon>
        <taxon>Basidiomycota</taxon>
        <taxon>Agaricomycotina</taxon>
        <taxon>Agaricomycetes</taxon>
        <taxon>Agaricomycetidae</taxon>
        <taxon>Agaricales</taxon>
        <taxon>Marasmiineae</taxon>
        <taxon>Omphalotaceae</taxon>
        <taxon>Lentinula</taxon>
    </lineage>
</organism>
<evidence type="ECO:0000313" key="1">
    <source>
        <dbReference type="EMBL" id="KAJ3807445.1"/>
    </source>
</evidence>
<comment type="caution">
    <text evidence="1">The sequence shown here is derived from an EMBL/GenBank/DDBJ whole genome shotgun (WGS) entry which is preliminary data.</text>
</comment>
<name>A0ACC1TRS5_9AGAR</name>
<keyword evidence="2" id="KW-1185">Reference proteome</keyword>
<reference evidence="1" key="1">
    <citation type="submission" date="2022-09" db="EMBL/GenBank/DDBJ databases">
        <title>A Global Phylogenomic Analysis of the Shiitake Genus Lentinula.</title>
        <authorList>
            <consortium name="DOE Joint Genome Institute"/>
            <person name="Sierra-Patev S."/>
            <person name="Min B."/>
            <person name="Naranjo-Ortiz M."/>
            <person name="Looney B."/>
            <person name="Konkel Z."/>
            <person name="Slot J.C."/>
            <person name="Sakamoto Y."/>
            <person name="Steenwyk J.L."/>
            <person name="Rokas A."/>
            <person name="Carro J."/>
            <person name="Camarero S."/>
            <person name="Ferreira P."/>
            <person name="Molpeceres G."/>
            <person name="Ruiz-Duenas F.J."/>
            <person name="Serrano A."/>
            <person name="Henrissat B."/>
            <person name="Drula E."/>
            <person name="Hughes K.W."/>
            <person name="Mata J.L."/>
            <person name="Ishikawa N.K."/>
            <person name="Vargas-Isla R."/>
            <person name="Ushijima S."/>
            <person name="Smith C.A."/>
            <person name="Ahrendt S."/>
            <person name="Andreopoulos W."/>
            <person name="He G."/>
            <person name="Labutti K."/>
            <person name="Lipzen A."/>
            <person name="Ng V."/>
            <person name="Riley R."/>
            <person name="Sandor L."/>
            <person name="Barry K."/>
            <person name="Martinez A.T."/>
            <person name="Xiao Y."/>
            <person name="Gibbons J.G."/>
            <person name="Terashima K."/>
            <person name="Grigoriev I.V."/>
            <person name="Hibbett D.S."/>
        </authorList>
    </citation>
    <scope>NUCLEOTIDE SEQUENCE</scope>
    <source>
        <strain evidence="1">TMI1499</strain>
    </source>
</reference>
<gene>
    <name evidence="1" type="ORF">F5876DRAFT_48067</name>
</gene>
<evidence type="ECO:0000313" key="2">
    <source>
        <dbReference type="Proteomes" id="UP001163835"/>
    </source>
</evidence>
<accession>A0ACC1TRS5</accession>